<accession>A0ABS4H2M7</accession>
<proteinExistence type="predicted"/>
<evidence type="ECO:0000259" key="3">
    <source>
        <dbReference type="PROSITE" id="PS50893"/>
    </source>
</evidence>
<dbReference type="GO" id="GO:0005524">
    <property type="term" value="F:ATP binding"/>
    <property type="evidence" value="ECO:0007669"/>
    <property type="project" value="UniProtKB-KW"/>
</dbReference>
<name>A0ABS4H2M7_9BACL</name>
<dbReference type="InterPro" id="IPR017871">
    <property type="entry name" value="ABC_transporter-like_CS"/>
</dbReference>
<dbReference type="PROSITE" id="PS00211">
    <property type="entry name" value="ABC_TRANSPORTER_1"/>
    <property type="match status" value="1"/>
</dbReference>
<dbReference type="EMBL" id="JAGGKP010000002">
    <property type="protein sequence ID" value="MBP1936793.1"/>
    <property type="molecule type" value="Genomic_DNA"/>
</dbReference>
<keyword evidence="2 4" id="KW-0067">ATP-binding</keyword>
<dbReference type="InterPro" id="IPR003593">
    <property type="entry name" value="AAA+_ATPase"/>
</dbReference>
<comment type="caution">
    <text evidence="4">The sequence shown here is derived from an EMBL/GenBank/DDBJ whole genome shotgun (WGS) entry which is preliminary data.</text>
</comment>
<reference evidence="4 5" key="1">
    <citation type="submission" date="2021-03" db="EMBL/GenBank/DDBJ databases">
        <title>Genomic Encyclopedia of Type Strains, Phase IV (KMG-IV): sequencing the most valuable type-strain genomes for metagenomic binning, comparative biology and taxonomic classification.</title>
        <authorList>
            <person name="Goeker M."/>
        </authorList>
    </citation>
    <scope>NUCLEOTIDE SEQUENCE [LARGE SCALE GENOMIC DNA]</scope>
    <source>
        <strain evidence="4 5">DSM 23491</strain>
    </source>
</reference>
<dbReference type="InterPro" id="IPR003439">
    <property type="entry name" value="ABC_transporter-like_ATP-bd"/>
</dbReference>
<dbReference type="PANTHER" id="PTHR43158">
    <property type="entry name" value="SKFA PEPTIDE EXPORT ATP-BINDING PROTEIN SKFE"/>
    <property type="match status" value="1"/>
</dbReference>
<dbReference type="Pfam" id="PF00005">
    <property type="entry name" value="ABC_tran"/>
    <property type="match status" value="1"/>
</dbReference>
<evidence type="ECO:0000256" key="2">
    <source>
        <dbReference type="ARBA" id="ARBA00022840"/>
    </source>
</evidence>
<evidence type="ECO:0000313" key="5">
    <source>
        <dbReference type="Proteomes" id="UP001519273"/>
    </source>
</evidence>
<protein>
    <submittedName>
        <fullName evidence="4">ABC-2 type transport system ATP-binding protein</fullName>
    </submittedName>
</protein>
<dbReference type="PANTHER" id="PTHR43158:SF1">
    <property type="entry name" value="ABC TRANSPORTER, ATP-BINDING PROTEIN"/>
    <property type="match status" value="1"/>
</dbReference>
<dbReference type="Gene3D" id="3.40.50.300">
    <property type="entry name" value="P-loop containing nucleotide triphosphate hydrolases"/>
    <property type="match status" value="1"/>
</dbReference>
<feature type="domain" description="ABC transporter" evidence="3">
    <location>
        <begin position="11"/>
        <end position="234"/>
    </location>
</feature>
<dbReference type="SMART" id="SM00382">
    <property type="entry name" value="AAA"/>
    <property type="match status" value="1"/>
</dbReference>
<evidence type="ECO:0000256" key="1">
    <source>
        <dbReference type="ARBA" id="ARBA00022741"/>
    </source>
</evidence>
<dbReference type="PROSITE" id="PS50893">
    <property type="entry name" value="ABC_TRANSPORTER_2"/>
    <property type="match status" value="1"/>
</dbReference>
<evidence type="ECO:0000313" key="4">
    <source>
        <dbReference type="EMBL" id="MBP1936793.1"/>
    </source>
</evidence>
<dbReference type="CDD" id="cd03230">
    <property type="entry name" value="ABC_DR_subfamily_A"/>
    <property type="match status" value="1"/>
</dbReference>
<keyword evidence="5" id="KW-1185">Reference proteome</keyword>
<sequence>MTQMIADDSMVTFENVGKKFQRKSAVKDVSFTIPKGEIIGIIGTNGSGKSTILKLMAGLLKPTQGRIFVDGKAAQRLTTQYVAFLPEQDVYYSEHTIGQTLRFYSQMYSDFDLGKALELIEEFKLQLEQKVSVLSKGNRARLKIVLALSRDVPLIIMDEPLSGLDPLVRESIIRSLISSVDMEKQTVVLTTHEVNEVEPLLDRAMLIRNGEVLGYESIEQIQSERGIGLVDWMRTLLA</sequence>
<organism evidence="4 5">
    <name type="scientific">Paenibacillus sediminis</name>
    <dbReference type="NCBI Taxonomy" id="664909"/>
    <lineage>
        <taxon>Bacteria</taxon>
        <taxon>Bacillati</taxon>
        <taxon>Bacillota</taxon>
        <taxon>Bacilli</taxon>
        <taxon>Bacillales</taxon>
        <taxon>Paenibacillaceae</taxon>
        <taxon>Paenibacillus</taxon>
    </lineage>
</organism>
<dbReference type="SUPFAM" id="SSF52540">
    <property type="entry name" value="P-loop containing nucleoside triphosphate hydrolases"/>
    <property type="match status" value="1"/>
</dbReference>
<keyword evidence="1" id="KW-0547">Nucleotide-binding</keyword>
<gene>
    <name evidence="4" type="ORF">J2Z20_001674</name>
</gene>
<dbReference type="Proteomes" id="UP001519273">
    <property type="component" value="Unassembled WGS sequence"/>
</dbReference>
<dbReference type="InterPro" id="IPR027417">
    <property type="entry name" value="P-loop_NTPase"/>
</dbReference>